<dbReference type="EMBL" id="GGEC01077517">
    <property type="protein sequence ID" value="MBX58001.1"/>
    <property type="molecule type" value="Transcribed_RNA"/>
</dbReference>
<proteinExistence type="predicted"/>
<evidence type="ECO:0000313" key="1">
    <source>
        <dbReference type="EMBL" id="MBX58001.1"/>
    </source>
</evidence>
<organism evidence="1">
    <name type="scientific">Rhizophora mucronata</name>
    <name type="common">Asiatic mangrove</name>
    <dbReference type="NCBI Taxonomy" id="61149"/>
    <lineage>
        <taxon>Eukaryota</taxon>
        <taxon>Viridiplantae</taxon>
        <taxon>Streptophyta</taxon>
        <taxon>Embryophyta</taxon>
        <taxon>Tracheophyta</taxon>
        <taxon>Spermatophyta</taxon>
        <taxon>Magnoliopsida</taxon>
        <taxon>eudicotyledons</taxon>
        <taxon>Gunneridae</taxon>
        <taxon>Pentapetalae</taxon>
        <taxon>rosids</taxon>
        <taxon>fabids</taxon>
        <taxon>Malpighiales</taxon>
        <taxon>Rhizophoraceae</taxon>
        <taxon>Rhizophora</taxon>
    </lineage>
</organism>
<protein>
    <submittedName>
        <fullName evidence="1">Uncharacterized protein</fullName>
    </submittedName>
</protein>
<accession>A0A2P2PTC7</accession>
<name>A0A2P2PTC7_RHIMU</name>
<sequence>MSFSRSYGKTWFTLDVCRSRLDLENTYVCLRLQGSLWIFHATLEFR</sequence>
<reference evidence="1" key="1">
    <citation type="submission" date="2018-02" db="EMBL/GenBank/DDBJ databases">
        <title>Rhizophora mucronata_Transcriptome.</title>
        <authorList>
            <person name="Meera S.P."/>
            <person name="Sreeshan A."/>
            <person name="Augustine A."/>
        </authorList>
    </citation>
    <scope>NUCLEOTIDE SEQUENCE</scope>
    <source>
        <tissue evidence="1">Leaf</tissue>
    </source>
</reference>
<dbReference type="AlphaFoldDB" id="A0A2P2PTC7"/>